<keyword evidence="2" id="KW-0479">Metal-binding</keyword>
<keyword evidence="4" id="KW-0238">DNA-binding</keyword>
<dbReference type="Pfam" id="PF04082">
    <property type="entry name" value="Fungal_trans"/>
    <property type="match status" value="1"/>
</dbReference>
<accession>A0ABR0JTB8</accession>
<keyword evidence="11" id="KW-1185">Reference proteome</keyword>
<dbReference type="PROSITE" id="PS50048">
    <property type="entry name" value="ZN2_CY6_FUNGAL_2"/>
    <property type="match status" value="1"/>
</dbReference>
<evidence type="ECO:0000259" key="9">
    <source>
        <dbReference type="PROSITE" id="PS50048"/>
    </source>
</evidence>
<keyword evidence="3" id="KW-0805">Transcription regulation</keyword>
<keyword evidence="6" id="KW-0539">Nucleus</keyword>
<keyword evidence="8" id="KW-1133">Transmembrane helix</keyword>
<dbReference type="CDD" id="cd12148">
    <property type="entry name" value="fungal_TF_MHR"/>
    <property type="match status" value="1"/>
</dbReference>
<evidence type="ECO:0000256" key="8">
    <source>
        <dbReference type="SAM" id="Phobius"/>
    </source>
</evidence>
<protein>
    <submittedName>
        <fullName evidence="10">Gypsy retrotransposon integrase-like protein 1</fullName>
    </submittedName>
</protein>
<dbReference type="InterPro" id="IPR007219">
    <property type="entry name" value="XnlR_reg_dom"/>
</dbReference>
<evidence type="ECO:0000256" key="1">
    <source>
        <dbReference type="ARBA" id="ARBA00004123"/>
    </source>
</evidence>
<dbReference type="InterPro" id="IPR001138">
    <property type="entry name" value="Zn2Cys6_DnaBD"/>
</dbReference>
<name>A0ABR0JTB8_9EURO</name>
<dbReference type="PANTHER" id="PTHR47540:SF6">
    <property type="entry name" value="ZN(II)2CYS6 TRANSCRIPTION FACTOR (EUROFUNG)"/>
    <property type="match status" value="1"/>
</dbReference>
<evidence type="ECO:0000256" key="5">
    <source>
        <dbReference type="ARBA" id="ARBA00023163"/>
    </source>
</evidence>
<evidence type="ECO:0000256" key="7">
    <source>
        <dbReference type="SAM" id="MobiDB-lite"/>
    </source>
</evidence>
<dbReference type="EMBL" id="JAVRRG010000387">
    <property type="protein sequence ID" value="KAK5070679.1"/>
    <property type="molecule type" value="Genomic_DNA"/>
</dbReference>
<dbReference type="SMART" id="SM00066">
    <property type="entry name" value="GAL4"/>
    <property type="match status" value="1"/>
</dbReference>
<feature type="region of interest" description="Disordered" evidence="7">
    <location>
        <begin position="108"/>
        <end position="132"/>
    </location>
</feature>
<comment type="caution">
    <text evidence="10">The sequence shown here is derived from an EMBL/GenBank/DDBJ whole genome shotgun (WGS) entry which is preliminary data.</text>
</comment>
<evidence type="ECO:0000256" key="4">
    <source>
        <dbReference type="ARBA" id="ARBA00023125"/>
    </source>
</evidence>
<dbReference type="Proteomes" id="UP001345013">
    <property type="component" value="Unassembled WGS sequence"/>
</dbReference>
<dbReference type="Gene3D" id="4.10.240.10">
    <property type="entry name" value="Zn(2)-C6 fungal-type DNA-binding domain"/>
    <property type="match status" value="1"/>
</dbReference>
<dbReference type="Pfam" id="PF00172">
    <property type="entry name" value="Zn_clus"/>
    <property type="match status" value="1"/>
</dbReference>
<evidence type="ECO:0000256" key="3">
    <source>
        <dbReference type="ARBA" id="ARBA00023015"/>
    </source>
</evidence>
<feature type="transmembrane region" description="Helical" evidence="8">
    <location>
        <begin position="568"/>
        <end position="588"/>
    </location>
</feature>
<feature type="domain" description="Zn(2)-C6 fungal-type" evidence="9">
    <location>
        <begin position="27"/>
        <end position="56"/>
    </location>
</feature>
<dbReference type="CDD" id="cd00067">
    <property type="entry name" value="GAL4"/>
    <property type="match status" value="1"/>
</dbReference>
<comment type="subcellular location">
    <subcellularLocation>
        <location evidence="1">Nucleus</location>
    </subcellularLocation>
</comment>
<sequence>MAESAAAGNTAETPQRKRGGGKRTARACDECRLRKAKCDGLSPCEACQNTDRYCTYNLSAARGTSSGTRIRILEDRLRRARAYLNEAQRRTPSLANVNFDALLGPVNEASGREPRLDADPDDDDSQGRLDSMMDSYGQMTMDTNGSINRNFYGAASGLAWIQRTKRYFEDSDSDGSGEAEDTAGDESTAVQLFDASLPLRRSSHVDSTVSELLPPGNDAIRLLETVVKQVYPMFHFLCEEDFQESMTRIYDLHPSQYEEQDQCFLPVFYLVMGLGYLFSKEDHESLGCRTAVAQGMRYFMAARDSMDFGQLRTMTNLQCVVGLILFLISTARMASAHAFLGAACASAMGQGLHFRSSHDISLSVREKRVRRRIFWAVMNLDMYISSILGLPPFMDFSAVDPAIDLTIEVALREAKTDAHLSSADKLALAASAKHIELMRIRFKAQAALFPKPADPPGAEKRNGTISVSVAKLQKVEDQFRAWAESLTDILSHPNENIETQSIKYEIKICYYFAQIVLYRAFLHYLANEHEDESVGQRQLSYARTCVEMAKKVVEVSIEHHKRGLLCPASWISVYTVFVGAVCLIFAYATRRKDTSAPETKTDIENAIRLLACTACTTDTGSVRCLEVLRRLIKRVSYAVDVDLDDICAHIQPCCTTNFSPFPQPTGVSLEELQIPARSGPELSHSQASSMMHGQAGVEGDNGWRISHDVTTTRPSPTGVKYDLPQQGPQRQPPPYLQQDVKMMEVPYGGIFSWSQHDFHETAWSLGQPAEGSAGGYTSRPGGEQGPSNIQPPVSSEDIAAFMHINPVDEVFRFRERQDQ</sequence>
<reference evidence="10 11" key="1">
    <citation type="submission" date="2023-08" db="EMBL/GenBank/DDBJ databases">
        <title>Black Yeasts Isolated from many extreme environments.</title>
        <authorList>
            <person name="Coleine C."/>
            <person name="Stajich J.E."/>
            <person name="Selbmann L."/>
        </authorList>
    </citation>
    <scope>NUCLEOTIDE SEQUENCE [LARGE SCALE GENOMIC DNA]</scope>
    <source>
        <strain evidence="10 11">CCFEE 5885</strain>
    </source>
</reference>
<evidence type="ECO:0000256" key="6">
    <source>
        <dbReference type="ARBA" id="ARBA00023242"/>
    </source>
</evidence>
<evidence type="ECO:0000256" key="2">
    <source>
        <dbReference type="ARBA" id="ARBA00022723"/>
    </source>
</evidence>
<dbReference type="SUPFAM" id="SSF57701">
    <property type="entry name" value="Zn2/Cys6 DNA-binding domain"/>
    <property type="match status" value="1"/>
</dbReference>
<feature type="region of interest" description="Disordered" evidence="7">
    <location>
        <begin position="676"/>
        <end position="735"/>
    </location>
</feature>
<organism evidence="10 11">
    <name type="scientific">Lithohypha guttulata</name>
    <dbReference type="NCBI Taxonomy" id="1690604"/>
    <lineage>
        <taxon>Eukaryota</taxon>
        <taxon>Fungi</taxon>
        <taxon>Dikarya</taxon>
        <taxon>Ascomycota</taxon>
        <taxon>Pezizomycotina</taxon>
        <taxon>Eurotiomycetes</taxon>
        <taxon>Chaetothyriomycetidae</taxon>
        <taxon>Chaetothyriales</taxon>
        <taxon>Trichomeriaceae</taxon>
        <taxon>Lithohypha</taxon>
    </lineage>
</organism>
<dbReference type="SMART" id="SM00906">
    <property type="entry name" value="Fungal_trans"/>
    <property type="match status" value="1"/>
</dbReference>
<keyword evidence="5" id="KW-0804">Transcription</keyword>
<gene>
    <name evidence="10" type="primary">GIN1_4</name>
    <name evidence="10" type="ORF">LTR24_010620</name>
</gene>
<feature type="region of interest" description="Disordered" evidence="7">
    <location>
        <begin position="765"/>
        <end position="796"/>
    </location>
</feature>
<evidence type="ECO:0000313" key="11">
    <source>
        <dbReference type="Proteomes" id="UP001345013"/>
    </source>
</evidence>
<dbReference type="InterPro" id="IPR036864">
    <property type="entry name" value="Zn2-C6_fun-type_DNA-bd_sf"/>
</dbReference>
<dbReference type="PANTHER" id="PTHR47540">
    <property type="entry name" value="THIAMINE REPRESSIBLE GENES REGULATORY PROTEIN THI5"/>
    <property type="match status" value="1"/>
</dbReference>
<dbReference type="PROSITE" id="PS00463">
    <property type="entry name" value="ZN2_CY6_FUNGAL_1"/>
    <property type="match status" value="1"/>
</dbReference>
<keyword evidence="8" id="KW-0472">Membrane</keyword>
<feature type="region of interest" description="Disordered" evidence="7">
    <location>
        <begin position="1"/>
        <end position="25"/>
    </location>
</feature>
<proteinExistence type="predicted"/>
<evidence type="ECO:0000313" key="10">
    <source>
        <dbReference type="EMBL" id="KAK5070679.1"/>
    </source>
</evidence>
<keyword evidence="8" id="KW-0812">Transmembrane</keyword>
<feature type="compositionally biased region" description="Basic residues" evidence="7">
    <location>
        <begin position="16"/>
        <end position="25"/>
    </location>
</feature>
<dbReference type="InterPro" id="IPR051711">
    <property type="entry name" value="Stress_Response_Reg"/>
</dbReference>